<dbReference type="RefSeq" id="WP_002642550.1">
    <property type="nucleotide sequence ID" value="NZ_CP019448.1"/>
</dbReference>
<proteinExistence type="predicted"/>
<protein>
    <submittedName>
        <fullName evidence="1">Uncharacterized protein</fullName>
    </submittedName>
</protein>
<dbReference type="Gene3D" id="1.20.1290.30">
    <property type="match status" value="1"/>
</dbReference>
<gene>
    <name evidence="1" type="ORF">HMPREF9021_01354</name>
</gene>
<dbReference type="eggNOG" id="ENOG5033AVE">
    <property type="taxonomic scope" value="Bacteria"/>
</dbReference>
<accession>V9H885</accession>
<dbReference type="InterPro" id="IPR037210">
    <property type="entry name" value="YoaC-like_sf"/>
</dbReference>
<reference evidence="1 2" key="1">
    <citation type="submission" date="2010-03" db="EMBL/GenBank/DDBJ databases">
        <authorList>
            <consortium name="The Broad Institute Genome Sequencing Platform"/>
            <person name="Ward D."/>
            <person name="Earl A."/>
            <person name="Feldgarden M."/>
            <person name="Gevers D."/>
            <person name="Young S."/>
            <person name="Zeng Q."/>
            <person name="Koehrsen M."/>
            <person name="Alvarado L."/>
            <person name="Berlin A.M."/>
            <person name="Borenstein D."/>
            <person name="Chapman S.B."/>
            <person name="Chen Z."/>
            <person name="Engels R."/>
            <person name="Freedman E."/>
            <person name="Gellesch M."/>
            <person name="Goldberg J."/>
            <person name="Griggs A."/>
            <person name="Gujja S."/>
            <person name="Heilman E.R."/>
            <person name="Heiman D.I."/>
            <person name="Hepburn T.A."/>
            <person name="Howarth C."/>
            <person name="Jen D."/>
            <person name="Larson L."/>
            <person name="Mehta T."/>
            <person name="Park D."/>
            <person name="Pearson M."/>
            <person name="Richards J."/>
            <person name="Roberts A."/>
            <person name="Saif S."/>
            <person name="Shea T.D."/>
            <person name="Shenoy N."/>
            <person name="Sisk P."/>
            <person name="Stolte C."/>
            <person name="Sykes S.N."/>
            <person name="Walk T."/>
            <person name="White J."/>
            <person name="Yandava C."/>
            <person name="Izard J."/>
            <person name="Baranova O.V."/>
            <person name="Blanton J.M."/>
            <person name="Tanner A.C."/>
            <person name="Dewhirst F."/>
            <person name="Haas B."/>
            <person name="Nusbaum C."/>
            <person name="Birren B."/>
        </authorList>
    </citation>
    <scope>NUCLEOTIDE SEQUENCE [LARGE SCALE GENOMIC DNA]</scope>
    <source>
        <strain evidence="1 2">ATCC 29453</strain>
    </source>
</reference>
<evidence type="ECO:0000313" key="2">
    <source>
        <dbReference type="Proteomes" id="UP000017813"/>
    </source>
</evidence>
<comment type="caution">
    <text evidence="1">The sequence shown here is derived from an EMBL/GenBank/DDBJ whole genome shotgun (WGS) entry which is preliminary data.</text>
</comment>
<dbReference type="HOGENOM" id="CLU_1232886_0_0_4"/>
<dbReference type="Proteomes" id="UP000017813">
    <property type="component" value="Unassembled WGS sequence"/>
</dbReference>
<organism evidence="1 2">
    <name type="scientific">Simonsiella muelleri ATCC 29453</name>
    <dbReference type="NCBI Taxonomy" id="641147"/>
    <lineage>
        <taxon>Bacteria</taxon>
        <taxon>Pseudomonadati</taxon>
        <taxon>Pseudomonadota</taxon>
        <taxon>Betaproteobacteria</taxon>
        <taxon>Neisseriales</taxon>
        <taxon>Neisseriaceae</taxon>
        <taxon>Simonsiella</taxon>
    </lineage>
</organism>
<reference evidence="1 2" key="2">
    <citation type="submission" date="2011-10" db="EMBL/GenBank/DDBJ databases">
        <title>The Genome Sequence of Simonsiella muelleri ATCC 29453.</title>
        <authorList>
            <consortium name="The Broad Institute Genome Sequencing Platform"/>
            <consortium name="The Broad Institute Genome Sequencing Center for Infectious Disease"/>
            <person name="Earl A."/>
            <person name="Ward D."/>
            <person name="Feldgarden M."/>
            <person name="Gevers D."/>
            <person name="Izard J."/>
            <person name="Baranova O.V."/>
            <person name="Blanton J.M."/>
            <person name="Tanner A.C."/>
            <person name="Dewhirst F."/>
            <person name="Young S.K."/>
            <person name="Zeng Q."/>
            <person name="Gargeya S."/>
            <person name="Fitzgerald M."/>
            <person name="Haas B."/>
            <person name="Abouelleil A."/>
            <person name="Alvarado L."/>
            <person name="Arachchi H.M."/>
            <person name="Berlin A."/>
            <person name="Brown A."/>
            <person name="Chapman S.B."/>
            <person name="Chen Z."/>
            <person name="Dunbar C."/>
            <person name="Freedman E."/>
            <person name="Gearin G."/>
            <person name="Goldberg J."/>
            <person name="Griggs A."/>
            <person name="Gujja S."/>
            <person name="Heiman D."/>
            <person name="Howarth C."/>
            <person name="Larson L."/>
            <person name="Lui A."/>
            <person name="MacDonald P.J.P."/>
            <person name="Montmayeur A."/>
            <person name="Murphy C."/>
            <person name="Neiman D."/>
            <person name="Pearson M."/>
            <person name="Priest M."/>
            <person name="Roberts A."/>
            <person name="Saif S."/>
            <person name="Shea T."/>
            <person name="Shenoy N."/>
            <person name="Sisk P."/>
            <person name="Stolte C."/>
            <person name="Sykes S."/>
            <person name="Wortman J."/>
            <person name="Nusbaum C."/>
            <person name="Birren B."/>
        </authorList>
    </citation>
    <scope>NUCLEOTIDE SEQUENCE [LARGE SCALE GENOMIC DNA]</scope>
    <source>
        <strain evidence="1 2">ATCC 29453</strain>
    </source>
</reference>
<dbReference type="AlphaFoldDB" id="V9H885"/>
<dbReference type="KEGG" id="smur:BWP33_06695"/>
<dbReference type="EMBL" id="ADCY02000047">
    <property type="protein sequence ID" value="EFG30748.1"/>
    <property type="molecule type" value="Genomic_DNA"/>
</dbReference>
<name>V9H885_9NEIS</name>
<evidence type="ECO:0000313" key="1">
    <source>
        <dbReference type="EMBL" id="EFG30748.1"/>
    </source>
</evidence>
<keyword evidence="2" id="KW-1185">Reference proteome</keyword>
<dbReference type="OrthoDB" id="8064846at2"/>
<dbReference type="STRING" id="641147.HMPREF9021_01354"/>
<sequence length="220" mass="25079">MNKFLYKNEGSIDEIFLNALNFAYSFNQPIHLVFPKKGQFESTNIGKLLDNLTPNLSKKLSKGGKVNNLDFLLPNQINDQTSQGIVLAVYCTLRDMNKITSDSHPDSNIIYISWNMEEANNWENIWKNNGLEIKHGTPNNQEIVLNPKVEEVLRRLTNVVNLTTGLAHPSDKKSAINEFKKLKQLGIKENPEYIGNWALANGWNARHIDDLKKLATQYLL</sequence>